<dbReference type="InterPro" id="IPR011009">
    <property type="entry name" value="Kinase-like_dom_sf"/>
</dbReference>
<dbReference type="Pfam" id="PF02958">
    <property type="entry name" value="EcKL"/>
    <property type="match status" value="1"/>
</dbReference>
<accession>A0AAV2NXD2</accession>
<dbReference type="AlphaFoldDB" id="A0AAV2NXD2"/>
<dbReference type="InterPro" id="IPR015897">
    <property type="entry name" value="CHK_kinase-like"/>
</dbReference>
<dbReference type="SMART" id="SM00587">
    <property type="entry name" value="CHK"/>
    <property type="match status" value="1"/>
</dbReference>
<dbReference type="EMBL" id="OZ034828">
    <property type="protein sequence ID" value="CAL1684010.1"/>
    <property type="molecule type" value="Genomic_DNA"/>
</dbReference>
<dbReference type="PANTHER" id="PTHR11012:SF55">
    <property type="entry name" value="BHLH DOMAIN-CONTAINING PROTEIN"/>
    <property type="match status" value="1"/>
</dbReference>
<organism evidence="2 3">
    <name type="scientific">Lasius platythorax</name>
    <dbReference type="NCBI Taxonomy" id="488582"/>
    <lineage>
        <taxon>Eukaryota</taxon>
        <taxon>Metazoa</taxon>
        <taxon>Ecdysozoa</taxon>
        <taxon>Arthropoda</taxon>
        <taxon>Hexapoda</taxon>
        <taxon>Insecta</taxon>
        <taxon>Pterygota</taxon>
        <taxon>Neoptera</taxon>
        <taxon>Endopterygota</taxon>
        <taxon>Hymenoptera</taxon>
        <taxon>Apocrita</taxon>
        <taxon>Aculeata</taxon>
        <taxon>Formicoidea</taxon>
        <taxon>Formicidae</taxon>
        <taxon>Formicinae</taxon>
        <taxon>Lasius</taxon>
        <taxon>Lasius</taxon>
    </lineage>
</organism>
<protein>
    <recommendedName>
        <fullName evidence="1">CHK kinase-like domain-containing protein</fullName>
    </recommendedName>
</protein>
<name>A0AAV2NXD2_9HYME</name>
<dbReference type="Gene3D" id="3.90.1200.10">
    <property type="match status" value="1"/>
</dbReference>
<dbReference type="Proteomes" id="UP001497644">
    <property type="component" value="Chromosome 5"/>
</dbReference>
<dbReference type="InterPro" id="IPR004119">
    <property type="entry name" value="EcKL"/>
</dbReference>
<evidence type="ECO:0000313" key="3">
    <source>
        <dbReference type="Proteomes" id="UP001497644"/>
    </source>
</evidence>
<reference evidence="2" key="1">
    <citation type="submission" date="2024-04" db="EMBL/GenBank/DDBJ databases">
        <authorList>
            <consortium name="Molecular Ecology Group"/>
        </authorList>
    </citation>
    <scope>NUCLEOTIDE SEQUENCE</scope>
</reference>
<sequence>MNNEKLKTIELRELQPILSRTFGDQLIVVRYTTKSLLQPGENYGSTIFDVHAVIRRDDEAEEEDLYLVAKMPPPTEFQRKIFDSPYSFRKEIFMYEGILPNYKQLERDAGLKEDELFDILPKYYQSRLSLSPDVDFDDNAVILMENLKTRGYYICDRVKGCDLEHSRIAIRAMARFHALGMAVKYKQPEYFEVLKQRSKCIELMMEEFKNLQKDMLKRIAEDPEIAVYADRCNAAVSISMKQGMWDILPDEPWSTIVHADFWVNNIMFHRDENGRVDDVKFVDFQNYLFFNPLRELVFYLFSSTRVSEDRVEELMDLYHETFLAVLARMGCDTEPFTREKFHDELMTQAKFEFMHLIFMLKILMLNTQEEEFKKNDMQNFMKSYQGNQAFVQRQRKVILYFVQRNWI</sequence>
<dbReference type="PANTHER" id="PTHR11012">
    <property type="entry name" value="PROTEIN KINASE-LIKE DOMAIN-CONTAINING"/>
    <property type="match status" value="1"/>
</dbReference>
<proteinExistence type="predicted"/>
<feature type="domain" description="CHK kinase-like" evidence="1">
    <location>
        <begin position="142"/>
        <end position="328"/>
    </location>
</feature>
<evidence type="ECO:0000259" key="1">
    <source>
        <dbReference type="SMART" id="SM00587"/>
    </source>
</evidence>
<evidence type="ECO:0000313" key="2">
    <source>
        <dbReference type="EMBL" id="CAL1684010.1"/>
    </source>
</evidence>
<keyword evidence="3" id="KW-1185">Reference proteome</keyword>
<gene>
    <name evidence="2" type="ORF">LPLAT_LOCUS9727</name>
</gene>
<dbReference type="SUPFAM" id="SSF56112">
    <property type="entry name" value="Protein kinase-like (PK-like)"/>
    <property type="match status" value="1"/>
</dbReference>